<feature type="transmembrane region" description="Helical" evidence="1">
    <location>
        <begin position="12"/>
        <end position="36"/>
    </location>
</feature>
<evidence type="ECO:0000256" key="1">
    <source>
        <dbReference type="SAM" id="Phobius"/>
    </source>
</evidence>
<dbReference type="GeneID" id="78121404"/>
<keyword evidence="1" id="KW-1133">Transmembrane helix</keyword>
<sequence length="529" mass="53337">MSEDQAPAGEHAPDAATALGLAVVLLALAGICALLGDHFVLGALRLAAGMLAGAGVGALLIALLGCRLRRRTRTLLAAGLALVVALALTVPAVLATRVDSLESAAAAEIAPLGEGDTVASAPGGQGPVLVRRADGTAQLLEPATGAREVESAPDDVLALSADGTRLVQVSGEVTRVHELGGGSDAEGSGAGEVGGRSAPVEVAGTPLALDGDLLVVRDCEEDVCRVRGIDLAAPDEPLWTVMDAEETRGPDQAGLALPARAEAPPGLLDAVAATGVLPSVPLRFDPAQGWLQIDAATGFPVGRVLAPADADCRIAATPAPPDPQSVQEQGPLVLTVCAGEDGALTATAFRDGAPRWESAPSPAGDWTVLLEAGRVLASGTEAGTTTEGEILASEHGADWTAPGGDGVAQAEAFTARIGIDGTRMVLTNEAGQLLAYDTATGTNSWTLPLDDPEAEVRGGLASGTAVVLDEIAREEPLDPRGAQRLRVITAEDGEVSEELVLDEEVTAWHPLSGGRALISTDEGAVLLGG</sequence>
<reference evidence="2 3" key="1">
    <citation type="submission" date="2018-07" db="EMBL/GenBank/DDBJ databases">
        <title>Brachybacteriurn paraconglorneratum KCTC 9916.</title>
        <authorList>
            <person name="Li Y."/>
        </authorList>
    </citation>
    <scope>NUCLEOTIDE SEQUENCE [LARGE SCALE GENOMIC DNA]</scope>
    <source>
        <strain evidence="2 3">KCTC 9916</strain>
    </source>
</reference>
<dbReference type="InterPro" id="IPR015943">
    <property type="entry name" value="WD40/YVTN_repeat-like_dom_sf"/>
</dbReference>
<proteinExistence type="predicted"/>
<dbReference type="InterPro" id="IPR011047">
    <property type="entry name" value="Quinoprotein_ADH-like_sf"/>
</dbReference>
<dbReference type="Gene3D" id="2.130.10.10">
    <property type="entry name" value="YVTN repeat-like/Quinoprotein amine dehydrogenase"/>
    <property type="match status" value="1"/>
</dbReference>
<dbReference type="EMBL" id="QOCI01000007">
    <property type="protein sequence ID" value="RRR18569.1"/>
    <property type="molecule type" value="Genomic_DNA"/>
</dbReference>
<keyword evidence="3" id="KW-1185">Reference proteome</keyword>
<dbReference type="Proteomes" id="UP000274327">
    <property type="component" value="Unassembled WGS sequence"/>
</dbReference>
<evidence type="ECO:0000313" key="3">
    <source>
        <dbReference type="Proteomes" id="UP000274327"/>
    </source>
</evidence>
<name>A0A426SKD3_9MICO</name>
<keyword evidence="1" id="KW-0472">Membrane</keyword>
<protein>
    <submittedName>
        <fullName evidence="2">Uncharacterized protein</fullName>
    </submittedName>
</protein>
<dbReference type="AlphaFoldDB" id="A0A426SKD3"/>
<keyword evidence="1" id="KW-0812">Transmembrane</keyword>
<gene>
    <name evidence="2" type="ORF">DS079_10260</name>
</gene>
<organism evidence="2 3">
    <name type="scientific">Brachybacterium paraconglomeratum</name>
    <dbReference type="NCBI Taxonomy" id="173362"/>
    <lineage>
        <taxon>Bacteria</taxon>
        <taxon>Bacillati</taxon>
        <taxon>Actinomycetota</taxon>
        <taxon>Actinomycetes</taxon>
        <taxon>Micrococcales</taxon>
        <taxon>Dermabacteraceae</taxon>
        <taxon>Brachybacterium</taxon>
    </lineage>
</organism>
<accession>A0A426SKD3</accession>
<dbReference type="RefSeq" id="WP_126987192.1">
    <property type="nucleotide sequence ID" value="NZ_ML133855.1"/>
</dbReference>
<feature type="transmembrane region" description="Helical" evidence="1">
    <location>
        <begin position="75"/>
        <end position="94"/>
    </location>
</feature>
<feature type="transmembrane region" description="Helical" evidence="1">
    <location>
        <begin position="42"/>
        <end position="63"/>
    </location>
</feature>
<evidence type="ECO:0000313" key="2">
    <source>
        <dbReference type="EMBL" id="RRR18569.1"/>
    </source>
</evidence>
<comment type="caution">
    <text evidence="2">The sequence shown here is derived from an EMBL/GenBank/DDBJ whole genome shotgun (WGS) entry which is preliminary data.</text>
</comment>
<dbReference type="SUPFAM" id="SSF50998">
    <property type="entry name" value="Quinoprotein alcohol dehydrogenase-like"/>
    <property type="match status" value="1"/>
</dbReference>